<comment type="caution">
    <text evidence="4">The sequence shown here is derived from an EMBL/GenBank/DDBJ whole genome shotgun (WGS) entry which is preliminary data.</text>
</comment>
<feature type="region of interest" description="Disordered" evidence="1">
    <location>
        <begin position="170"/>
        <end position="190"/>
    </location>
</feature>
<dbReference type="Proteomes" id="UP001500221">
    <property type="component" value="Unassembled WGS sequence"/>
</dbReference>
<dbReference type="InterPro" id="IPR008335">
    <property type="entry name" value="Mopterin_OxRdtase_euk"/>
</dbReference>
<evidence type="ECO:0000259" key="3">
    <source>
        <dbReference type="Pfam" id="PF00174"/>
    </source>
</evidence>
<keyword evidence="5" id="KW-1185">Reference proteome</keyword>
<dbReference type="PANTHER" id="PTHR19372">
    <property type="entry name" value="SULFITE REDUCTASE"/>
    <property type="match status" value="1"/>
</dbReference>
<organism evidence="4 5">
    <name type="scientific">Nocardioides marinquilinus</name>
    <dbReference type="NCBI Taxonomy" id="1210400"/>
    <lineage>
        <taxon>Bacteria</taxon>
        <taxon>Bacillati</taxon>
        <taxon>Actinomycetota</taxon>
        <taxon>Actinomycetes</taxon>
        <taxon>Propionibacteriales</taxon>
        <taxon>Nocardioidaceae</taxon>
        <taxon>Nocardioides</taxon>
    </lineage>
</organism>
<dbReference type="Gene3D" id="2.60.40.650">
    <property type="match status" value="1"/>
</dbReference>
<dbReference type="PRINTS" id="PR00407">
    <property type="entry name" value="EUMOPTERIN"/>
</dbReference>
<name>A0ABP9PD24_9ACTN</name>
<feature type="transmembrane region" description="Helical" evidence="2">
    <location>
        <begin position="79"/>
        <end position="99"/>
    </location>
</feature>
<evidence type="ECO:0000313" key="4">
    <source>
        <dbReference type="EMBL" id="GAA5142309.1"/>
    </source>
</evidence>
<feature type="compositionally biased region" description="Pro residues" evidence="1">
    <location>
        <begin position="248"/>
        <end position="259"/>
    </location>
</feature>
<evidence type="ECO:0000256" key="1">
    <source>
        <dbReference type="SAM" id="MobiDB-lite"/>
    </source>
</evidence>
<dbReference type="InterPro" id="IPR036374">
    <property type="entry name" value="OxRdtase_Mopterin-bd_sf"/>
</dbReference>
<keyword evidence="2" id="KW-0812">Transmembrane</keyword>
<evidence type="ECO:0000313" key="5">
    <source>
        <dbReference type="Proteomes" id="UP001500221"/>
    </source>
</evidence>
<evidence type="ECO:0000256" key="2">
    <source>
        <dbReference type="SAM" id="Phobius"/>
    </source>
</evidence>
<dbReference type="SUPFAM" id="SSF56524">
    <property type="entry name" value="Oxidoreductase molybdopterin-binding domain"/>
    <property type="match status" value="1"/>
</dbReference>
<dbReference type="RefSeq" id="WP_345454303.1">
    <property type="nucleotide sequence ID" value="NZ_BAABKG010000001.1"/>
</dbReference>
<dbReference type="InterPro" id="IPR000572">
    <property type="entry name" value="OxRdtase_Mopterin-bd_dom"/>
</dbReference>
<feature type="transmembrane region" description="Helical" evidence="2">
    <location>
        <begin position="130"/>
        <end position="150"/>
    </location>
</feature>
<dbReference type="InterPro" id="IPR014756">
    <property type="entry name" value="Ig_E-set"/>
</dbReference>
<accession>A0ABP9PD24</accession>
<proteinExistence type="predicted"/>
<dbReference type="PANTHER" id="PTHR19372:SF7">
    <property type="entry name" value="SULFITE OXIDASE, MITOCHONDRIAL"/>
    <property type="match status" value="1"/>
</dbReference>
<keyword evidence="2" id="KW-1133">Transmembrane helix</keyword>
<dbReference type="SUPFAM" id="SSF81296">
    <property type="entry name" value="E set domains"/>
    <property type="match status" value="1"/>
</dbReference>
<dbReference type="Pfam" id="PF00174">
    <property type="entry name" value="Oxidored_molyb"/>
    <property type="match status" value="1"/>
</dbReference>
<reference evidence="5" key="1">
    <citation type="journal article" date="2019" name="Int. J. Syst. Evol. Microbiol.">
        <title>The Global Catalogue of Microorganisms (GCM) 10K type strain sequencing project: providing services to taxonomists for standard genome sequencing and annotation.</title>
        <authorList>
            <consortium name="The Broad Institute Genomics Platform"/>
            <consortium name="The Broad Institute Genome Sequencing Center for Infectious Disease"/>
            <person name="Wu L."/>
            <person name="Ma J."/>
        </authorList>
    </citation>
    <scope>NUCLEOTIDE SEQUENCE [LARGE SCALE GENOMIC DNA]</scope>
    <source>
        <strain evidence="5">JCM 18459</strain>
    </source>
</reference>
<feature type="transmembrane region" description="Helical" evidence="2">
    <location>
        <begin position="104"/>
        <end position="124"/>
    </location>
</feature>
<feature type="region of interest" description="Disordered" evidence="1">
    <location>
        <begin position="243"/>
        <end position="262"/>
    </location>
</feature>
<feature type="transmembrane region" description="Helical" evidence="2">
    <location>
        <begin position="213"/>
        <end position="235"/>
    </location>
</feature>
<dbReference type="EMBL" id="BAABKG010000001">
    <property type="protein sequence ID" value="GAA5142309.1"/>
    <property type="molecule type" value="Genomic_DNA"/>
</dbReference>
<feature type="domain" description="Oxidoreductase molybdopterin-binding" evidence="3">
    <location>
        <begin position="287"/>
        <end position="438"/>
    </location>
</feature>
<gene>
    <name evidence="4" type="ORF">GCM10023340_05570</name>
</gene>
<dbReference type="Gene3D" id="3.90.420.10">
    <property type="entry name" value="Oxidoreductase, molybdopterin-binding domain"/>
    <property type="match status" value="1"/>
</dbReference>
<keyword evidence="2" id="KW-0472">Membrane</keyword>
<protein>
    <submittedName>
        <fullName evidence="4">Sulfite oxidase</fullName>
    </submittedName>
</protein>
<feature type="compositionally biased region" description="Low complexity" evidence="1">
    <location>
        <begin position="172"/>
        <end position="188"/>
    </location>
</feature>
<sequence length="562" mass="58946">MRSRRLYALFGLVATLFGMAVGHLTAALLNPDSSPVLAVGSSVIDLTPVSVKEWAIRNFESDGFSIGPFDFAARNYDKVVLVGSVLVGVLVLAAIAGVLARRSFAIGGGMLAALVLVAGVAVLTRPTVTALDVVPVLLTLVAGVGGLWWLHCSAQGRSLDPRARSTVEVAKAEGAAGTTGTTGTTGSTADDEYVIQGEGARSATASKPSRRGVLIATGVLAGAAAVFGGLGRFIIGKRAEPEDVALPDPAPGESAPPLPRDLSKTIPGITPLVIANSEFYRVDTRLDTPVVGSEDWTLTVDGDVENKLTITFDELLEMPMIERDITLTCVSNTVGGKYVGGARWLGVPLKTVLDMAGVGGGADQILSTDFDGMTISTPLDLATDGRDAMICVGMNGEPLPRAHGFPVRLVIPGLYGFISATKWLTKLTLTTYAEQEAYWTERKWDTRAPIKPSARIDTPRGSDKLDGAKVVFGGVAWAQNDDGAKTVQVSIDGGAWKDAKLGPDVNNVYWRQWYFEASDLESGQHNVSARVKSGDGKTQTDAIAAPFPGGASGIHSLLFNVA</sequence>